<proteinExistence type="predicted"/>
<protein>
    <submittedName>
        <fullName evidence="1">Uncharacterized protein</fullName>
    </submittedName>
</protein>
<comment type="caution">
    <text evidence="1">The sequence shown here is derived from an EMBL/GenBank/DDBJ whole genome shotgun (WGS) entry which is preliminary data.</text>
</comment>
<gene>
    <name evidence="1" type="ORF">CU102_17020</name>
</gene>
<name>A0A2P7BN74_9HYPH</name>
<dbReference type="OrthoDB" id="1355927at28211"/>
<dbReference type="RefSeq" id="WP_106712280.1">
    <property type="nucleotide sequence ID" value="NZ_PGGO01000012.1"/>
</dbReference>
<evidence type="ECO:0000313" key="2">
    <source>
        <dbReference type="Proteomes" id="UP000241444"/>
    </source>
</evidence>
<dbReference type="Proteomes" id="UP000241444">
    <property type="component" value="Unassembled WGS sequence"/>
</dbReference>
<keyword evidence="2" id="KW-1185">Reference proteome</keyword>
<evidence type="ECO:0000313" key="1">
    <source>
        <dbReference type="EMBL" id="PSH67896.1"/>
    </source>
</evidence>
<accession>A0A2P7BN74</accession>
<reference evidence="2" key="1">
    <citation type="submission" date="2017-11" db="EMBL/GenBank/DDBJ databases">
        <authorList>
            <person name="Kuznetsova I."/>
            <person name="Sazanova A."/>
            <person name="Chirak E."/>
            <person name="Safronova V."/>
            <person name="Willems A."/>
        </authorList>
    </citation>
    <scope>NUCLEOTIDE SEQUENCE [LARGE SCALE GENOMIC DNA]</scope>
    <source>
        <strain evidence="2">STM 196</strain>
    </source>
</reference>
<sequence length="96" mass="10997">MNTVDTPEYAILRLKDQIAGNKAVLAAYRLGRPSERSLRVYRHVEMEQAQLEEDLRLLELSTLDTSMIPISHAFRLEILMEVSGLMLVGQEQTLIR</sequence>
<dbReference type="EMBL" id="PGGO01000012">
    <property type="protein sequence ID" value="PSH67896.1"/>
    <property type="molecule type" value="Genomic_DNA"/>
</dbReference>
<dbReference type="AlphaFoldDB" id="A0A2P7BN74"/>
<organism evidence="1 2">
    <name type="scientific">Phyllobacterium brassicacearum</name>
    <dbReference type="NCBI Taxonomy" id="314235"/>
    <lineage>
        <taxon>Bacteria</taxon>
        <taxon>Pseudomonadati</taxon>
        <taxon>Pseudomonadota</taxon>
        <taxon>Alphaproteobacteria</taxon>
        <taxon>Hyphomicrobiales</taxon>
        <taxon>Phyllobacteriaceae</taxon>
        <taxon>Phyllobacterium</taxon>
    </lineage>
</organism>